<dbReference type="RefSeq" id="XP_003239710.1">
    <property type="nucleotide sequence ID" value="XM_003239662.1"/>
</dbReference>
<protein>
    <submittedName>
        <fullName evidence="1">Uncharacterized protein</fullName>
    </submittedName>
</protein>
<name>F2HHL6_9CRYP</name>
<proteinExistence type="predicted"/>
<accession>F2HHL6</accession>
<gene>
    <name evidence="1" type="ORF">CPARA_1gp154</name>
</gene>
<keyword evidence="1" id="KW-0542">Nucleomorph</keyword>
<dbReference type="AlphaFoldDB" id="F2HHL6"/>
<sequence>MKTNTEYMCFSKFIYLYLFYSFQSKFGFYIAICILISFNLKTYQVFPKNINFIKKFTLLYFLKNFFEYKKEPFVEYIFHFLKKKSFIPKKNQCYGLNFLNSLLLVKTSDICKNFYRKLYLNEISENFKIKNVTKFLKKNKISVYLYRKTRKNSKKKDVYDSKLNTDFAYIFQNYEHFLNSLLAKENIKRIFFFPYRFTI</sequence>
<dbReference type="EMBL" id="CP002172">
    <property type="protein sequence ID" value="AEA38812.1"/>
    <property type="molecule type" value="Genomic_DNA"/>
</dbReference>
<dbReference type="GeneID" id="10446990"/>
<dbReference type="Proteomes" id="UP000243423">
    <property type="component" value="Nucleomorph 1"/>
</dbReference>
<geneLocation type="nucleomorph" evidence="1"/>
<reference evidence="1 2" key="1">
    <citation type="journal article" date="2011" name="Genome Biol. Evol.">
        <title>Complete nucleomorph genome sequence of the nonphotosynthetic alga Cryptomonas paramecium reveals a core nucleomorph gene set.</title>
        <authorList>
            <person name="Tanifuji G."/>
            <person name="Onodera N.T."/>
            <person name="Wheeler T.J."/>
            <person name="Dlutek M."/>
            <person name="Donaher N."/>
            <person name="Archibald J.M."/>
        </authorList>
    </citation>
    <scope>NUCLEOTIDE SEQUENCE [LARGE SCALE GENOMIC DNA]</scope>
    <source>
        <strain evidence="1 2">CCAP977/2A</strain>
    </source>
</reference>
<organism evidence="1 2">
    <name type="scientific">Cryptomonas paramaecium</name>
    <dbReference type="NCBI Taxonomy" id="2898"/>
    <lineage>
        <taxon>Eukaryota</taxon>
        <taxon>Cryptophyceae</taxon>
        <taxon>Cryptomonadales</taxon>
        <taxon>Cryptomonadaceae</taxon>
        <taxon>Cryptomonas</taxon>
    </lineage>
</organism>
<evidence type="ECO:0000313" key="2">
    <source>
        <dbReference type="Proteomes" id="UP000243423"/>
    </source>
</evidence>
<evidence type="ECO:0000313" key="1">
    <source>
        <dbReference type="EMBL" id="AEA38812.1"/>
    </source>
</evidence>